<keyword evidence="23" id="KW-1185">Reference proteome</keyword>
<evidence type="ECO:0000256" key="6">
    <source>
        <dbReference type="ARBA" id="ARBA00022448"/>
    </source>
</evidence>
<accession>B7G654</accession>
<evidence type="ECO:0000256" key="10">
    <source>
        <dbReference type="ARBA" id="ARBA00022729"/>
    </source>
</evidence>
<name>B7G654_PHATC</name>
<dbReference type="InterPro" id="IPR050731">
    <property type="entry name" value="HRD1_E3_ubiq-ligases"/>
</dbReference>
<dbReference type="SMART" id="SM00184">
    <property type="entry name" value="RING"/>
    <property type="match status" value="1"/>
</dbReference>
<proteinExistence type="predicted"/>
<feature type="region of interest" description="Disordered" evidence="19">
    <location>
        <begin position="773"/>
        <end position="814"/>
    </location>
</feature>
<feature type="transmembrane region" description="Helical" evidence="20">
    <location>
        <begin position="1031"/>
        <end position="1050"/>
    </location>
</feature>
<feature type="region of interest" description="Disordered" evidence="19">
    <location>
        <begin position="137"/>
        <end position="175"/>
    </location>
</feature>
<feature type="compositionally biased region" description="Polar residues" evidence="19">
    <location>
        <begin position="1237"/>
        <end position="1251"/>
    </location>
</feature>
<keyword evidence="14" id="KW-0653">Protein transport</keyword>
<evidence type="ECO:0000259" key="21">
    <source>
        <dbReference type="PROSITE" id="PS50089"/>
    </source>
</evidence>
<dbReference type="HOGENOM" id="CLU_256807_0_0_1"/>
<evidence type="ECO:0000313" key="22">
    <source>
        <dbReference type="EMBL" id="EEC45802.1"/>
    </source>
</evidence>
<reference evidence="22 23" key="1">
    <citation type="journal article" date="2008" name="Nature">
        <title>The Phaeodactylum genome reveals the evolutionary history of diatom genomes.</title>
        <authorList>
            <person name="Bowler C."/>
            <person name="Allen A.E."/>
            <person name="Badger J.H."/>
            <person name="Grimwood J."/>
            <person name="Jabbari K."/>
            <person name="Kuo A."/>
            <person name="Maheswari U."/>
            <person name="Martens C."/>
            <person name="Maumus F."/>
            <person name="Otillar R.P."/>
            <person name="Rayko E."/>
            <person name="Salamov A."/>
            <person name="Vandepoele K."/>
            <person name="Beszteri B."/>
            <person name="Gruber A."/>
            <person name="Heijde M."/>
            <person name="Katinka M."/>
            <person name="Mock T."/>
            <person name="Valentin K."/>
            <person name="Verret F."/>
            <person name="Berges J.A."/>
            <person name="Brownlee C."/>
            <person name="Cadoret J.P."/>
            <person name="Chiovitti A."/>
            <person name="Choi C.J."/>
            <person name="Coesel S."/>
            <person name="De Martino A."/>
            <person name="Detter J.C."/>
            <person name="Durkin C."/>
            <person name="Falciatore A."/>
            <person name="Fournet J."/>
            <person name="Haruta M."/>
            <person name="Huysman M.J."/>
            <person name="Jenkins B.D."/>
            <person name="Jiroutova K."/>
            <person name="Jorgensen R.E."/>
            <person name="Joubert Y."/>
            <person name="Kaplan A."/>
            <person name="Kroger N."/>
            <person name="Kroth P.G."/>
            <person name="La Roche J."/>
            <person name="Lindquist E."/>
            <person name="Lommer M."/>
            <person name="Martin-Jezequel V."/>
            <person name="Lopez P.J."/>
            <person name="Lucas S."/>
            <person name="Mangogna M."/>
            <person name="McGinnis K."/>
            <person name="Medlin L.K."/>
            <person name="Montsant A."/>
            <person name="Oudot-Le Secq M.P."/>
            <person name="Napoli C."/>
            <person name="Obornik M."/>
            <person name="Parker M.S."/>
            <person name="Petit J.L."/>
            <person name="Porcel B.M."/>
            <person name="Poulsen N."/>
            <person name="Robison M."/>
            <person name="Rychlewski L."/>
            <person name="Rynearson T.A."/>
            <person name="Schmutz J."/>
            <person name="Shapiro H."/>
            <person name="Siaut M."/>
            <person name="Stanley M."/>
            <person name="Sussman M.R."/>
            <person name="Taylor A.R."/>
            <person name="Vardi A."/>
            <person name="von Dassow P."/>
            <person name="Vyverman W."/>
            <person name="Willis A."/>
            <person name="Wyrwicz L.S."/>
            <person name="Rokhsar D.S."/>
            <person name="Weissenbach J."/>
            <person name="Armbrust E.V."/>
            <person name="Green B.R."/>
            <person name="Van de Peer Y."/>
            <person name="Grigoriev I.V."/>
        </authorList>
    </citation>
    <scope>NUCLEOTIDE SEQUENCE [LARGE SCALE GENOMIC DNA]</scope>
    <source>
        <strain evidence="22 23">CCAP 1055/1</strain>
    </source>
</reference>
<evidence type="ECO:0000256" key="18">
    <source>
        <dbReference type="PROSITE-ProRule" id="PRU00175"/>
    </source>
</evidence>
<feature type="compositionally biased region" description="Polar residues" evidence="19">
    <location>
        <begin position="907"/>
        <end position="917"/>
    </location>
</feature>
<feature type="region of interest" description="Disordered" evidence="19">
    <location>
        <begin position="896"/>
        <end position="924"/>
    </location>
</feature>
<protein>
    <recommendedName>
        <fullName evidence="5">RING-type E3 ubiquitin transferase</fullName>
        <ecNumber evidence="5">2.3.2.27</ecNumber>
    </recommendedName>
</protein>
<feature type="transmembrane region" description="Helical" evidence="20">
    <location>
        <begin position="1106"/>
        <end position="1124"/>
    </location>
</feature>
<evidence type="ECO:0000256" key="9">
    <source>
        <dbReference type="ARBA" id="ARBA00022723"/>
    </source>
</evidence>
<keyword evidence="13" id="KW-0862">Zinc</keyword>
<keyword evidence="9" id="KW-0479">Metal-binding</keyword>
<feature type="transmembrane region" description="Helical" evidence="20">
    <location>
        <begin position="1000"/>
        <end position="1025"/>
    </location>
</feature>
<dbReference type="STRING" id="556484.B7G654"/>
<evidence type="ECO:0000256" key="15">
    <source>
        <dbReference type="ARBA" id="ARBA00022989"/>
    </source>
</evidence>
<feature type="compositionally biased region" description="Basic residues" evidence="19">
    <location>
        <begin position="406"/>
        <end position="421"/>
    </location>
</feature>
<dbReference type="eggNOG" id="KOG0828">
    <property type="taxonomic scope" value="Eukaryota"/>
</dbReference>
<dbReference type="SMART" id="SM00744">
    <property type="entry name" value="RINGv"/>
    <property type="match status" value="1"/>
</dbReference>
<dbReference type="InParanoid" id="B7G654"/>
<evidence type="ECO:0000256" key="20">
    <source>
        <dbReference type="SAM" id="Phobius"/>
    </source>
</evidence>
<evidence type="ECO:0000313" key="23">
    <source>
        <dbReference type="Proteomes" id="UP000000759"/>
    </source>
</evidence>
<evidence type="ECO:0000256" key="16">
    <source>
        <dbReference type="ARBA" id="ARBA00023010"/>
    </source>
</evidence>
<feature type="compositionally biased region" description="Polar residues" evidence="19">
    <location>
        <begin position="800"/>
        <end position="813"/>
    </location>
</feature>
<feature type="region of interest" description="Disordered" evidence="19">
    <location>
        <begin position="1235"/>
        <end position="1287"/>
    </location>
</feature>
<evidence type="ECO:0000256" key="17">
    <source>
        <dbReference type="ARBA" id="ARBA00023136"/>
    </source>
</evidence>
<evidence type="ECO:0000256" key="3">
    <source>
        <dbReference type="ARBA" id="ARBA00004167"/>
    </source>
</evidence>
<dbReference type="SUPFAM" id="SSF57850">
    <property type="entry name" value="RING/U-box"/>
    <property type="match status" value="1"/>
</dbReference>
<evidence type="ECO:0000256" key="11">
    <source>
        <dbReference type="ARBA" id="ARBA00022771"/>
    </source>
</evidence>
<dbReference type="OrthoDB" id="9984778at2759"/>
<evidence type="ECO:0000256" key="12">
    <source>
        <dbReference type="ARBA" id="ARBA00022786"/>
    </source>
</evidence>
<dbReference type="PROSITE" id="PS50089">
    <property type="entry name" value="ZF_RING_2"/>
    <property type="match status" value="1"/>
</dbReference>
<reference evidence="23" key="2">
    <citation type="submission" date="2008-08" db="EMBL/GenBank/DDBJ databases">
        <authorList>
            <consortium name="Diatom Consortium"/>
            <person name="Grigoriev I."/>
            <person name="Grimwood J."/>
            <person name="Kuo A."/>
            <person name="Otillar R.P."/>
            <person name="Salamov A."/>
            <person name="Detter J.C."/>
            <person name="Lindquist E."/>
            <person name="Shapiro H."/>
            <person name="Lucas S."/>
            <person name="Glavina del Rio T."/>
            <person name="Pitluck S."/>
            <person name="Rokhsar D."/>
            <person name="Bowler C."/>
        </authorList>
    </citation>
    <scope>GENOME REANNOTATION</scope>
    <source>
        <strain evidence="23">CCAP 1055/1</strain>
    </source>
</reference>
<keyword evidence="7" id="KW-0808">Transferase</keyword>
<keyword evidence="10" id="KW-0732">Signal</keyword>
<dbReference type="Pfam" id="PF11145">
    <property type="entry name" value="DUF2921"/>
    <property type="match status" value="1"/>
</dbReference>
<evidence type="ECO:0000256" key="2">
    <source>
        <dbReference type="ARBA" id="ARBA00004127"/>
    </source>
</evidence>
<dbReference type="EC" id="2.3.2.27" evidence="5"/>
<comment type="pathway">
    <text evidence="4">Protein modification; protein ubiquitination.</text>
</comment>
<dbReference type="InterPro" id="IPR011016">
    <property type="entry name" value="Znf_RING-CH"/>
</dbReference>
<keyword evidence="11 18" id="KW-0863">Zinc-finger</keyword>
<keyword evidence="16" id="KW-0811">Translocation</keyword>
<keyword evidence="15 20" id="KW-1133">Transmembrane helix</keyword>
<dbReference type="PaxDb" id="2850-Phatr48146"/>
<evidence type="ECO:0000256" key="19">
    <source>
        <dbReference type="SAM" id="MobiDB-lite"/>
    </source>
</evidence>
<evidence type="ECO:0000256" key="8">
    <source>
        <dbReference type="ARBA" id="ARBA00022692"/>
    </source>
</evidence>
<sequence>MFEVSWGEMGVCIGLGLFLIGREDLPKAARMAGTQVGRVVGLLQGARARADQFAGQNELHQLQNELRSGLRDLDAVKSELAVSLSSRGVVGRQLGATVPGVNRATVSPMTTHTMLTGGTAAGSLAALGTMGLPVGRPAGGDDDGTNVDGTTNAAGSEGLSWTSSPGSPIHAPPRTLPPVYQTVAAVAESEWESQGIAFRSRAEQGSGLANASDQATTGSALLASLLRQSLVFDQYDRVVADQDEALQSKISQIKQKARDQVSASSDTEVASSSSCRLYGIQLLTTSSTSPSIPSGAKRTVGNMSTDTNEDNSLLAADEASILDGMDGPPQPPPGEIREDPWILQPPTMAALGQPPLATPPTALGDPSAAALWRERERRQRTVRLLMMFLLMLLLMDGEDGNNNNAPHKHGLRSRRDPRRKRDAGNRPLDSVVWDARTLQESRLREIARTHPRYQALIDKNKGENVEAGVWEWAQQLAEQERDEFGVEAAPASKPMLSPAGTIVDEEATRKVWTYPWNATGFYRGEWSRRIAKQADETTPAVSRPKVQDANATVAQERSLLDPVALEETLLETLQSRGIQAGVVLLPNELAVATRDDNNLTSIRWEQMTMDANGKMYKSVQATTEDQHTNNDKEGSPSITLTHNSGRAAFQIYARSIPAMKELSLVDGFVKLYDSTSPGYSTRKDILLRVRGVLIHAIGQLSLVSNVDVSRSAFVIMPSEARATQHRRLRTALEDLDGASLPQIRQDALDLYGGRLSTEDRDWALLSTPFGGRRLSSETSTPRNARAAMEEATEVDAETLPVSSNATHQQSESTLEPIRIPWSDVVVPYPFVRDDKEETVRRVRTPAARRMPPREQLLESNAASCEFEITMSIEPTEWTVGAWRALLSRHANEAKRLDPSKAGDITEDSPSGKENVSTPPMGPTNRRKILQDQALVMNMAGSIHSPNCDFTATLNVTAIRTDWEATTGKVINYSFYMMLVCMAQIILLLRQLLHSQAQSAAVRVSMLCIGWQAVIDALVCLVHIYFSLAMQPLFTAFASVAFFKLLIFCVIEMKYMSIIIQARNSSNGGQSTEVLRRQVAMLHLRFYLALFAAFLMLFYMGEKYRTFYVLGLYSFWVPQIILNIITEAKNPLHKYFINGMSLSRLVAPLYVFGVPNNFLKEIHADAPTDAWLCQLLVLWVGVQVAILHSQSKYGTRFMIPARFLPPKFDYSRPIPSSMLPPGALESPVPELALERNSENQPLVTSSPDTSSPARDRLRHTTAVTTRNRMRRTNRTESSGMTTETLDHSRCNSPLAPTLDCSICYDAINVRDQLGYMLAPCNHLFHRDCLIQWMDVKMECPICRTELPAL</sequence>
<keyword evidence="8 20" id="KW-0812">Transmembrane</keyword>
<keyword evidence="6" id="KW-0813">Transport</keyword>
<feature type="transmembrane region" description="Helical" evidence="20">
    <location>
        <begin position="1083"/>
        <end position="1100"/>
    </location>
</feature>
<dbReference type="InterPro" id="IPR001841">
    <property type="entry name" value="Znf_RING"/>
</dbReference>
<dbReference type="RefSeq" id="XP_002182515.1">
    <property type="nucleotide sequence ID" value="XM_002182479.1"/>
</dbReference>
<dbReference type="GeneID" id="7203296"/>
<evidence type="ECO:0000256" key="4">
    <source>
        <dbReference type="ARBA" id="ARBA00004906"/>
    </source>
</evidence>
<evidence type="ECO:0000256" key="7">
    <source>
        <dbReference type="ARBA" id="ARBA00022679"/>
    </source>
</evidence>
<dbReference type="InterPro" id="IPR021319">
    <property type="entry name" value="DUF2921"/>
</dbReference>
<dbReference type="Proteomes" id="UP000000759">
    <property type="component" value="Chromosome 16"/>
</dbReference>
<feature type="region of interest" description="Disordered" evidence="19">
    <location>
        <begin position="402"/>
        <end position="425"/>
    </location>
</feature>
<feature type="transmembrane region" description="Helical" evidence="20">
    <location>
        <begin position="969"/>
        <end position="988"/>
    </location>
</feature>
<comment type="catalytic activity">
    <reaction evidence="1">
        <text>S-ubiquitinyl-[E2 ubiquitin-conjugating enzyme]-L-cysteine + [acceptor protein]-L-lysine = [E2 ubiquitin-conjugating enzyme]-L-cysteine + N(6)-ubiquitinyl-[acceptor protein]-L-lysine.</text>
        <dbReference type="EC" id="2.3.2.27"/>
    </reaction>
</comment>
<dbReference type="InterPro" id="IPR003369">
    <property type="entry name" value="TatA/B/E"/>
</dbReference>
<evidence type="ECO:0000256" key="5">
    <source>
        <dbReference type="ARBA" id="ARBA00012483"/>
    </source>
</evidence>
<dbReference type="GO" id="GO:0008270">
    <property type="term" value="F:zinc ion binding"/>
    <property type="evidence" value="ECO:0007669"/>
    <property type="project" value="UniProtKB-KW"/>
</dbReference>
<evidence type="ECO:0000256" key="14">
    <source>
        <dbReference type="ARBA" id="ARBA00022927"/>
    </source>
</evidence>
<organism evidence="22 23">
    <name type="scientific">Phaeodactylum tricornutum (strain CCAP 1055/1)</name>
    <dbReference type="NCBI Taxonomy" id="556484"/>
    <lineage>
        <taxon>Eukaryota</taxon>
        <taxon>Sar</taxon>
        <taxon>Stramenopiles</taxon>
        <taxon>Ochrophyta</taxon>
        <taxon>Bacillariophyta</taxon>
        <taxon>Bacillariophyceae</taxon>
        <taxon>Bacillariophycidae</taxon>
        <taxon>Naviculales</taxon>
        <taxon>Phaeodactylaceae</taxon>
        <taxon>Phaeodactylum</taxon>
    </lineage>
</organism>
<dbReference type="PANTHER" id="PTHR22763:SF162">
    <property type="entry name" value="TRANSMEMBRANE E3 UBIQUITIN-PROTEIN LIGASE 1"/>
    <property type="match status" value="1"/>
</dbReference>
<dbReference type="KEGG" id="pti:PHATRDRAFT_48146"/>
<dbReference type="GO" id="GO:0043161">
    <property type="term" value="P:proteasome-mediated ubiquitin-dependent protein catabolic process"/>
    <property type="evidence" value="ECO:0007669"/>
    <property type="project" value="TreeGrafter"/>
</dbReference>
<dbReference type="Gene3D" id="3.30.40.10">
    <property type="entry name" value="Zinc/RING finger domain, C3HC4 (zinc finger)"/>
    <property type="match status" value="1"/>
</dbReference>
<evidence type="ECO:0000256" key="13">
    <source>
        <dbReference type="ARBA" id="ARBA00022833"/>
    </source>
</evidence>
<keyword evidence="17 20" id="KW-0472">Membrane</keyword>
<dbReference type="Pfam" id="PF13639">
    <property type="entry name" value="zf-RING_2"/>
    <property type="match status" value="1"/>
</dbReference>
<dbReference type="GO" id="GO:0012505">
    <property type="term" value="C:endomembrane system"/>
    <property type="evidence" value="ECO:0007669"/>
    <property type="project" value="UniProtKB-SubCell"/>
</dbReference>
<dbReference type="EMBL" id="CM000618">
    <property type="protein sequence ID" value="EEC45802.1"/>
    <property type="molecule type" value="Genomic_DNA"/>
</dbReference>
<gene>
    <name evidence="22" type="ORF">PHATRDRAFT_48146</name>
</gene>
<dbReference type="Pfam" id="PF02416">
    <property type="entry name" value="TatA_B_E"/>
    <property type="match status" value="1"/>
</dbReference>
<evidence type="ECO:0000256" key="1">
    <source>
        <dbReference type="ARBA" id="ARBA00000900"/>
    </source>
</evidence>
<dbReference type="PANTHER" id="PTHR22763">
    <property type="entry name" value="RING ZINC FINGER PROTEIN"/>
    <property type="match status" value="1"/>
</dbReference>
<feature type="domain" description="RING-type" evidence="21">
    <location>
        <begin position="1299"/>
        <end position="1342"/>
    </location>
</feature>
<comment type="subcellular location">
    <subcellularLocation>
        <location evidence="2">Endomembrane system</location>
        <topology evidence="2">Multi-pass membrane protein</topology>
    </subcellularLocation>
    <subcellularLocation>
        <location evidence="3">Membrane</location>
        <topology evidence="3">Single-pass membrane protein</topology>
    </subcellularLocation>
</comment>
<feature type="region of interest" description="Disordered" evidence="19">
    <location>
        <begin position="288"/>
        <end position="308"/>
    </location>
</feature>
<dbReference type="InterPro" id="IPR013083">
    <property type="entry name" value="Znf_RING/FYVE/PHD"/>
</dbReference>
<dbReference type="GO" id="GO:0061630">
    <property type="term" value="F:ubiquitin protein ligase activity"/>
    <property type="evidence" value="ECO:0007669"/>
    <property type="project" value="UniProtKB-EC"/>
</dbReference>
<keyword evidence="12" id="KW-0833">Ubl conjugation pathway</keyword>